<dbReference type="Gramene" id="ORUFI04G02680.1">
    <property type="protein sequence ID" value="ORUFI04G02680.1"/>
    <property type="gene ID" value="ORUFI04G02680"/>
</dbReference>
<keyword evidence="1" id="KW-0175">Coiled coil</keyword>
<name>A0A0E0P562_ORYRU</name>
<dbReference type="AlphaFoldDB" id="A0A0E0P562"/>
<feature type="coiled-coil region" evidence="1">
    <location>
        <begin position="24"/>
        <end position="72"/>
    </location>
</feature>
<evidence type="ECO:0000256" key="1">
    <source>
        <dbReference type="SAM" id="Coils"/>
    </source>
</evidence>
<dbReference type="eggNOG" id="ENOG502SC5D">
    <property type="taxonomic scope" value="Eukaryota"/>
</dbReference>
<reference evidence="3" key="1">
    <citation type="submission" date="2013-06" db="EMBL/GenBank/DDBJ databases">
        <authorList>
            <person name="Zhao Q."/>
        </authorList>
    </citation>
    <scope>NUCLEOTIDE SEQUENCE</scope>
    <source>
        <strain evidence="3">cv. W1943</strain>
    </source>
</reference>
<proteinExistence type="predicted"/>
<sequence length="750" mass="86747">MPSSLKSLLPGGKDDKRRTLMHQVSTLGERVSELENKNAQLLDEKGKVEKQLEETKQEAQVISRQKEEVESSLKGQNEMLGLKVLNVEEKYNHMVEKLQMELCALVKEKGVEKEKMMMESEDLKRRLEEIQAKKDLMESEKDMLRSEAMITKQKQIMFEAEIERLNMELVVLTEAKKAAAKACEAQNDKIMKELEDLKRKFEELQTNKDLVQAKNDELLSNVLAIKEKYGQSEAEVKKLQMELSALVMEKEVAVKTFDDEKDKMMMESADLKRRLEEIQANKDLVESENDRLRSEALITKQKQIMFEAKIETLNMELVALTEAKEAAAKACEAQNDEITKELEDLKRKFEELQTNKDLVEGENDKLQSEVLAIEEKYGQSEAKVKWLNQILRVVVEAKDAAAKACEAEKVEILKESGNLKRRVEEILVNKDLVESENDVLRSDILTMKQKYNQFEVEVKSLKNELEAFEEEKEVTAKAFNVEKTEILKELEDLKMKVLEIQAKKDLVESENNVLQLDIVTTKQKYNQFEVEIKSLKNELKALEEEKEVTAKAFNVEKAEILKELEDLKRKVQEIQANKYLVEGENDKLRLDVSTAEQKESISEAEVKRLWKILDALMEAKEVTTKAFDAEKEKIMKELEDLKRKVEEIQASKDLAESEKDKLRIEILMAWQKFDAEKEKFIMEAEDLKRKVEEIQVGKKAAEKAVHDKDAEAHRLRDELVKIRVSLSELQASYNELDAKYSCLNDEKNSV</sequence>
<reference evidence="2" key="2">
    <citation type="submission" date="2015-06" db="UniProtKB">
        <authorList>
            <consortium name="EnsemblPlants"/>
        </authorList>
    </citation>
    <scope>IDENTIFICATION</scope>
</reference>
<accession>A0A0E0P562</accession>
<evidence type="ECO:0000313" key="2">
    <source>
        <dbReference type="EnsemblPlants" id="ORUFI04G02680.1"/>
    </source>
</evidence>
<dbReference type="HOGENOM" id="CLU_426773_0_0_1"/>
<feature type="coiled-coil region" evidence="1">
    <location>
        <begin position="444"/>
        <end position="584"/>
    </location>
</feature>
<keyword evidence="3" id="KW-1185">Reference proteome</keyword>
<dbReference type="OMA" id="ACEAQND"/>
<dbReference type="EnsemblPlants" id="ORUFI04G02680.1">
    <property type="protein sequence ID" value="ORUFI04G02680.1"/>
    <property type="gene ID" value="ORUFI04G02680"/>
</dbReference>
<protein>
    <submittedName>
        <fullName evidence="2">Uncharacterized protein</fullName>
    </submittedName>
</protein>
<feature type="coiled-coil region" evidence="1">
    <location>
        <begin position="113"/>
        <end position="383"/>
    </location>
</feature>
<evidence type="ECO:0000313" key="3">
    <source>
        <dbReference type="Proteomes" id="UP000008022"/>
    </source>
</evidence>
<organism evidence="2 3">
    <name type="scientific">Oryza rufipogon</name>
    <name type="common">Brownbeard rice</name>
    <name type="synonym">Asian wild rice</name>
    <dbReference type="NCBI Taxonomy" id="4529"/>
    <lineage>
        <taxon>Eukaryota</taxon>
        <taxon>Viridiplantae</taxon>
        <taxon>Streptophyta</taxon>
        <taxon>Embryophyta</taxon>
        <taxon>Tracheophyta</taxon>
        <taxon>Spermatophyta</taxon>
        <taxon>Magnoliopsida</taxon>
        <taxon>Liliopsida</taxon>
        <taxon>Poales</taxon>
        <taxon>Poaceae</taxon>
        <taxon>BOP clade</taxon>
        <taxon>Oryzoideae</taxon>
        <taxon>Oryzeae</taxon>
        <taxon>Oryzinae</taxon>
        <taxon>Oryza</taxon>
    </lineage>
</organism>
<dbReference type="STRING" id="4529.A0A0E0P562"/>
<dbReference type="Proteomes" id="UP000008022">
    <property type="component" value="Unassembled WGS sequence"/>
</dbReference>
<feature type="coiled-coil region" evidence="1">
    <location>
        <begin position="624"/>
        <end position="746"/>
    </location>
</feature>